<accession>A0A453BU33</accession>
<dbReference type="AlphaFoldDB" id="A0A453BU33"/>
<organism evidence="1 2">
    <name type="scientific">Aegilops tauschii subsp. strangulata</name>
    <name type="common">Goatgrass</name>
    <dbReference type="NCBI Taxonomy" id="200361"/>
    <lineage>
        <taxon>Eukaryota</taxon>
        <taxon>Viridiplantae</taxon>
        <taxon>Streptophyta</taxon>
        <taxon>Embryophyta</taxon>
        <taxon>Tracheophyta</taxon>
        <taxon>Spermatophyta</taxon>
        <taxon>Magnoliopsida</taxon>
        <taxon>Liliopsida</taxon>
        <taxon>Poales</taxon>
        <taxon>Poaceae</taxon>
        <taxon>BOP clade</taxon>
        <taxon>Pooideae</taxon>
        <taxon>Triticodae</taxon>
        <taxon>Triticeae</taxon>
        <taxon>Triticinae</taxon>
        <taxon>Aegilops</taxon>
    </lineage>
</organism>
<dbReference type="Proteomes" id="UP000015105">
    <property type="component" value="Chromosome 2D"/>
</dbReference>
<dbReference type="EnsemblPlants" id="AET2Gv20630600.1">
    <property type="protein sequence ID" value="AET2Gv20630600.1"/>
    <property type="gene ID" value="AET2Gv20630600"/>
</dbReference>
<name>A0A453BU33_AEGTS</name>
<dbReference type="Gramene" id="AET2Gv20630600.1">
    <property type="protein sequence ID" value="AET2Gv20630600.1"/>
    <property type="gene ID" value="AET2Gv20630600"/>
</dbReference>
<evidence type="ECO:0000313" key="1">
    <source>
        <dbReference type="EnsemblPlants" id="AET2Gv20630600.1"/>
    </source>
</evidence>
<reference evidence="2" key="1">
    <citation type="journal article" date="2014" name="Science">
        <title>Ancient hybridizations among the ancestral genomes of bread wheat.</title>
        <authorList>
            <consortium name="International Wheat Genome Sequencing Consortium,"/>
            <person name="Marcussen T."/>
            <person name="Sandve S.R."/>
            <person name="Heier L."/>
            <person name="Spannagl M."/>
            <person name="Pfeifer M."/>
            <person name="Jakobsen K.S."/>
            <person name="Wulff B.B."/>
            <person name="Steuernagel B."/>
            <person name="Mayer K.F."/>
            <person name="Olsen O.A."/>
        </authorList>
    </citation>
    <scope>NUCLEOTIDE SEQUENCE [LARGE SCALE GENOMIC DNA]</scope>
    <source>
        <strain evidence="2">cv. AL8/78</strain>
    </source>
</reference>
<reference evidence="2" key="2">
    <citation type="journal article" date="2017" name="Nat. Plants">
        <title>The Aegilops tauschii genome reveals multiple impacts of transposons.</title>
        <authorList>
            <person name="Zhao G."/>
            <person name="Zou C."/>
            <person name="Li K."/>
            <person name="Wang K."/>
            <person name="Li T."/>
            <person name="Gao L."/>
            <person name="Zhang X."/>
            <person name="Wang H."/>
            <person name="Yang Z."/>
            <person name="Liu X."/>
            <person name="Jiang W."/>
            <person name="Mao L."/>
            <person name="Kong X."/>
            <person name="Jiao Y."/>
            <person name="Jia J."/>
        </authorList>
    </citation>
    <scope>NUCLEOTIDE SEQUENCE [LARGE SCALE GENOMIC DNA]</scope>
    <source>
        <strain evidence="2">cv. AL8/78</strain>
    </source>
</reference>
<reference evidence="1" key="5">
    <citation type="journal article" date="2021" name="G3 (Bethesda)">
        <title>Aegilops tauschii genome assembly Aet v5.0 features greater sequence contiguity and improved annotation.</title>
        <authorList>
            <person name="Wang L."/>
            <person name="Zhu T."/>
            <person name="Rodriguez J.C."/>
            <person name="Deal K.R."/>
            <person name="Dubcovsky J."/>
            <person name="McGuire P.E."/>
            <person name="Lux T."/>
            <person name="Spannagl M."/>
            <person name="Mayer K.F.X."/>
            <person name="Baldrich P."/>
            <person name="Meyers B.C."/>
            <person name="Huo N."/>
            <person name="Gu Y.Q."/>
            <person name="Zhou H."/>
            <person name="Devos K.M."/>
            <person name="Bennetzen J.L."/>
            <person name="Unver T."/>
            <person name="Budak H."/>
            <person name="Gulick P.J."/>
            <person name="Galiba G."/>
            <person name="Kalapos B."/>
            <person name="Nelson D.R."/>
            <person name="Li P."/>
            <person name="You F.M."/>
            <person name="Luo M.C."/>
            <person name="Dvorak J."/>
        </authorList>
    </citation>
    <scope>NUCLEOTIDE SEQUENCE [LARGE SCALE GENOMIC DNA]</scope>
    <source>
        <strain evidence="1">cv. AL8/78</strain>
    </source>
</reference>
<protein>
    <submittedName>
        <fullName evidence="1">Uncharacterized protein</fullName>
    </submittedName>
</protein>
<keyword evidence="2" id="KW-1185">Reference proteome</keyword>
<evidence type="ECO:0000313" key="2">
    <source>
        <dbReference type="Proteomes" id="UP000015105"/>
    </source>
</evidence>
<reference evidence="1" key="4">
    <citation type="submission" date="2019-03" db="UniProtKB">
        <authorList>
            <consortium name="EnsemblPlants"/>
        </authorList>
    </citation>
    <scope>IDENTIFICATION</scope>
</reference>
<reference evidence="1" key="3">
    <citation type="journal article" date="2017" name="Nature">
        <title>Genome sequence of the progenitor of the wheat D genome Aegilops tauschii.</title>
        <authorList>
            <person name="Luo M.C."/>
            <person name="Gu Y.Q."/>
            <person name="Puiu D."/>
            <person name="Wang H."/>
            <person name="Twardziok S.O."/>
            <person name="Deal K.R."/>
            <person name="Huo N."/>
            <person name="Zhu T."/>
            <person name="Wang L."/>
            <person name="Wang Y."/>
            <person name="McGuire P.E."/>
            <person name="Liu S."/>
            <person name="Long H."/>
            <person name="Ramasamy R.K."/>
            <person name="Rodriguez J.C."/>
            <person name="Van S.L."/>
            <person name="Yuan L."/>
            <person name="Wang Z."/>
            <person name="Xia Z."/>
            <person name="Xiao L."/>
            <person name="Anderson O.D."/>
            <person name="Ouyang S."/>
            <person name="Liang Y."/>
            <person name="Zimin A.V."/>
            <person name="Pertea G."/>
            <person name="Qi P."/>
            <person name="Bennetzen J.L."/>
            <person name="Dai X."/>
            <person name="Dawson M.W."/>
            <person name="Muller H.G."/>
            <person name="Kugler K."/>
            <person name="Rivarola-Duarte L."/>
            <person name="Spannagl M."/>
            <person name="Mayer K.F.X."/>
            <person name="Lu F.H."/>
            <person name="Bevan M.W."/>
            <person name="Leroy P."/>
            <person name="Li P."/>
            <person name="You F.M."/>
            <person name="Sun Q."/>
            <person name="Liu Z."/>
            <person name="Lyons E."/>
            <person name="Wicker T."/>
            <person name="Salzberg S.L."/>
            <person name="Devos K.M."/>
            <person name="Dvorak J."/>
        </authorList>
    </citation>
    <scope>NUCLEOTIDE SEQUENCE [LARGE SCALE GENOMIC DNA]</scope>
    <source>
        <strain evidence="1">cv. AL8/78</strain>
    </source>
</reference>
<sequence>TPNRRTQTLTCKHSPAKNISLLPPTLESFAFPSCPYR</sequence>
<proteinExistence type="predicted"/>